<organism evidence="2 3">
    <name type="scientific">Helicovermis profundi</name>
    <dbReference type="NCBI Taxonomy" id="3065157"/>
    <lineage>
        <taxon>Bacteria</taxon>
        <taxon>Bacillati</taxon>
        <taxon>Bacillota</taxon>
        <taxon>Clostridia</taxon>
        <taxon>Helicovermis</taxon>
    </lineage>
</organism>
<dbReference type="PROSITE" id="PS51186">
    <property type="entry name" value="GNAT"/>
    <property type="match status" value="1"/>
</dbReference>
<dbReference type="EMBL" id="AP028654">
    <property type="protein sequence ID" value="BEP29513.1"/>
    <property type="molecule type" value="Genomic_DNA"/>
</dbReference>
<evidence type="ECO:0000259" key="1">
    <source>
        <dbReference type="PROSITE" id="PS51186"/>
    </source>
</evidence>
<feature type="domain" description="N-acetyltransferase" evidence="1">
    <location>
        <begin position="10"/>
        <end position="154"/>
    </location>
</feature>
<reference evidence="2 3" key="1">
    <citation type="submission" date="2023-08" db="EMBL/GenBank/DDBJ databases">
        <title>Helicovermis profunda gen. nov., sp. nov., a novel mesophilic, fermentative bacterium within the Bacillota from a deep-sea hydrothermal vent chimney.</title>
        <authorList>
            <person name="Miyazaki U."/>
            <person name="Mizutani D."/>
            <person name="Hashimoto Y."/>
            <person name="Tame A."/>
            <person name="Sawayama S."/>
            <person name="Miyazaki J."/>
            <person name="Takai K."/>
            <person name="Nakagawa S."/>
        </authorList>
    </citation>
    <scope>NUCLEOTIDE SEQUENCE [LARGE SCALE GENOMIC DNA]</scope>
    <source>
        <strain evidence="2 3">S502</strain>
    </source>
</reference>
<protein>
    <submittedName>
        <fullName evidence="2">Spermidine N1-acetyltransferase</fullName>
    </submittedName>
</protein>
<evidence type="ECO:0000313" key="3">
    <source>
        <dbReference type="Proteomes" id="UP001321786"/>
    </source>
</evidence>
<sequence length="167" mass="19519">MFNVFTSERLLIRNANETDIEYIMDLENQDENKGFVYNESFETHLKQIKSENELLFIVEEAKSKDKVGFILSVVDELSDVFELRRIVIEKKSLGYGTEVIKGLMKYAFNNGETNRFWLDAFSNNDKGIHIYEKLGMTREGILREAHKVDGKYIDLIVFSILKSEFKE</sequence>
<evidence type="ECO:0000313" key="2">
    <source>
        <dbReference type="EMBL" id="BEP29513.1"/>
    </source>
</evidence>
<dbReference type="Pfam" id="PF13420">
    <property type="entry name" value="Acetyltransf_4"/>
    <property type="match status" value="1"/>
</dbReference>
<dbReference type="KEGG" id="hprf:HLPR_18440"/>
<dbReference type="PANTHER" id="PTHR43415:SF3">
    <property type="entry name" value="GNAT-FAMILY ACETYLTRANSFERASE"/>
    <property type="match status" value="1"/>
</dbReference>
<dbReference type="RefSeq" id="WP_338535142.1">
    <property type="nucleotide sequence ID" value="NZ_AP028654.1"/>
</dbReference>
<accession>A0AAU9E500</accession>
<name>A0AAU9E500_9FIRM</name>
<dbReference type="InterPro" id="IPR016181">
    <property type="entry name" value="Acyl_CoA_acyltransferase"/>
</dbReference>
<dbReference type="PANTHER" id="PTHR43415">
    <property type="entry name" value="SPERMIDINE N(1)-ACETYLTRANSFERASE"/>
    <property type="match status" value="1"/>
</dbReference>
<keyword evidence="3" id="KW-1185">Reference proteome</keyword>
<proteinExistence type="predicted"/>
<dbReference type="GO" id="GO:0016747">
    <property type="term" value="F:acyltransferase activity, transferring groups other than amino-acyl groups"/>
    <property type="evidence" value="ECO:0007669"/>
    <property type="project" value="InterPro"/>
</dbReference>
<dbReference type="AlphaFoldDB" id="A0AAU9E500"/>
<dbReference type="InterPro" id="IPR000182">
    <property type="entry name" value="GNAT_dom"/>
</dbReference>
<dbReference type="SUPFAM" id="SSF55729">
    <property type="entry name" value="Acyl-CoA N-acyltransferases (Nat)"/>
    <property type="match status" value="1"/>
</dbReference>
<dbReference type="Gene3D" id="3.40.630.30">
    <property type="match status" value="1"/>
</dbReference>
<gene>
    <name evidence="2" type="primary">speG</name>
    <name evidence="2" type="ORF">HLPR_18440</name>
</gene>
<dbReference type="Proteomes" id="UP001321786">
    <property type="component" value="Chromosome"/>
</dbReference>